<dbReference type="InterPro" id="IPR015878">
    <property type="entry name" value="Ado_hCys_hydrolase_NAD-bd"/>
</dbReference>
<organism evidence="9 10">
    <name type="scientific">Capsicum annuum</name>
    <name type="common">Capsicum pepper</name>
    <dbReference type="NCBI Taxonomy" id="4072"/>
    <lineage>
        <taxon>Eukaryota</taxon>
        <taxon>Viridiplantae</taxon>
        <taxon>Streptophyta</taxon>
        <taxon>Embryophyta</taxon>
        <taxon>Tracheophyta</taxon>
        <taxon>Spermatophyta</taxon>
        <taxon>Magnoliopsida</taxon>
        <taxon>eudicotyledons</taxon>
        <taxon>Gunneridae</taxon>
        <taxon>Pentapetalae</taxon>
        <taxon>asterids</taxon>
        <taxon>lamiids</taxon>
        <taxon>Solanales</taxon>
        <taxon>Solanaceae</taxon>
        <taxon>Solanoideae</taxon>
        <taxon>Capsiceae</taxon>
        <taxon>Capsicum</taxon>
    </lineage>
</organism>
<dbReference type="PANTHER" id="PTHR23420:SF0">
    <property type="entry name" value="ADENOSYLHOMOCYSTEINASE"/>
    <property type="match status" value="1"/>
</dbReference>
<evidence type="ECO:0000259" key="8">
    <source>
        <dbReference type="SMART" id="SM00997"/>
    </source>
</evidence>
<dbReference type="Pfam" id="PF00670">
    <property type="entry name" value="AdoHcyase_NAD"/>
    <property type="match status" value="1"/>
</dbReference>
<evidence type="ECO:0000313" key="9">
    <source>
        <dbReference type="EMBL" id="PHT95744.1"/>
    </source>
</evidence>
<name>A0A2G3AND6_CAPAN</name>
<dbReference type="InterPro" id="IPR036291">
    <property type="entry name" value="NAD(P)-bd_dom_sf"/>
</dbReference>
<evidence type="ECO:0000256" key="3">
    <source>
        <dbReference type="ARBA" id="ARBA00007122"/>
    </source>
</evidence>
<dbReference type="InterPro" id="IPR000043">
    <property type="entry name" value="Adenosylhomocysteinase-like"/>
</dbReference>
<comment type="catalytic activity">
    <reaction evidence="7">
        <text>S-adenosyl-L-homocysteine + H2O = L-homocysteine + adenosine</text>
        <dbReference type="Rhea" id="RHEA:21708"/>
        <dbReference type="ChEBI" id="CHEBI:15377"/>
        <dbReference type="ChEBI" id="CHEBI:16335"/>
        <dbReference type="ChEBI" id="CHEBI:57856"/>
        <dbReference type="ChEBI" id="CHEBI:58199"/>
        <dbReference type="EC" id="3.13.2.1"/>
    </reaction>
</comment>
<comment type="function">
    <text evidence="1">Adenosylhomocysteine is a competitive inhibitor of S-adenosyl-L-methionine-dependent methyl transferase reactions; therefore adenosylhomocysteinase may play a key role in the control of methylations via regulation of the intracellular concentration of adenosylhomocysteine.</text>
</comment>
<dbReference type="SMART" id="SM00997">
    <property type="entry name" value="AdoHcyase_NAD"/>
    <property type="match status" value="1"/>
</dbReference>
<dbReference type="PANTHER" id="PTHR23420">
    <property type="entry name" value="ADENOSYLHOMOCYSTEINASE"/>
    <property type="match status" value="1"/>
</dbReference>
<dbReference type="EMBL" id="AYRZ02000001">
    <property type="protein sequence ID" value="PHT95744.1"/>
    <property type="molecule type" value="Genomic_DNA"/>
</dbReference>
<dbReference type="Proteomes" id="UP000222542">
    <property type="component" value="Unassembled WGS sequence"/>
</dbReference>
<evidence type="ECO:0000313" key="10">
    <source>
        <dbReference type="Proteomes" id="UP000222542"/>
    </source>
</evidence>
<comment type="caution">
    <text evidence="9">The sequence shown here is derived from an EMBL/GenBank/DDBJ whole genome shotgun (WGS) entry which is preliminary data.</text>
</comment>
<dbReference type="STRING" id="4072.A0A2G3AND6"/>
<sequence length="101" mass="11022">MSFRVVAFIAGYGDIGKGCAAAMKQAGARVIVSEIDPICALQATMKGLQVLPLEDVVSDVDIFVTTIGNKDIIMVDHMRKMKSNAIVSTLVTWQRNRHAWS</sequence>
<evidence type="ECO:0000256" key="7">
    <source>
        <dbReference type="ARBA" id="ARBA00048858"/>
    </source>
</evidence>
<dbReference type="GO" id="GO:0004013">
    <property type="term" value="F:adenosylhomocysteinase activity"/>
    <property type="evidence" value="ECO:0007669"/>
    <property type="project" value="UniProtKB-EC"/>
</dbReference>
<dbReference type="Gramene" id="PHT95744">
    <property type="protein sequence ID" value="PHT95744"/>
    <property type="gene ID" value="T459_03626"/>
</dbReference>
<reference evidence="9 10" key="1">
    <citation type="journal article" date="2014" name="Nat. Genet.">
        <title>Genome sequence of the hot pepper provides insights into the evolution of pungency in Capsicum species.</title>
        <authorList>
            <person name="Kim S."/>
            <person name="Park M."/>
            <person name="Yeom S.I."/>
            <person name="Kim Y.M."/>
            <person name="Lee J.M."/>
            <person name="Lee H.A."/>
            <person name="Seo E."/>
            <person name="Choi J."/>
            <person name="Cheong K."/>
            <person name="Kim K.T."/>
            <person name="Jung K."/>
            <person name="Lee G.W."/>
            <person name="Oh S.K."/>
            <person name="Bae C."/>
            <person name="Kim S.B."/>
            <person name="Lee H.Y."/>
            <person name="Kim S.Y."/>
            <person name="Kim M.S."/>
            <person name="Kang B.C."/>
            <person name="Jo Y.D."/>
            <person name="Yang H.B."/>
            <person name="Jeong H.J."/>
            <person name="Kang W.H."/>
            <person name="Kwon J.K."/>
            <person name="Shin C."/>
            <person name="Lim J.Y."/>
            <person name="Park J.H."/>
            <person name="Huh J.H."/>
            <person name="Kim J.S."/>
            <person name="Kim B.D."/>
            <person name="Cohen O."/>
            <person name="Paran I."/>
            <person name="Suh M.C."/>
            <person name="Lee S.B."/>
            <person name="Kim Y.K."/>
            <person name="Shin Y."/>
            <person name="Noh S.J."/>
            <person name="Park J."/>
            <person name="Seo Y.S."/>
            <person name="Kwon S.Y."/>
            <person name="Kim H.A."/>
            <person name="Park J.M."/>
            <person name="Kim H.J."/>
            <person name="Choi S.B."/>
            <person name="Bosland P.W."/>
            <person name="Reeves G."/>
            <person name="Jo S.H."/>
            <person name="Lee B.W."/>
            <person name="Cho H.T."/>
            <person name="Choi H.S."/>
            <person name="Lee M.S."/>
            <person name="Yu Y."/>
            <person name="Do Choi Y."/>
            <person name="Park B.S."/>
            <person name="van Deynze A."/>
            <person name="Ashrafi H."/>
            <person name="Hill T."/>
            <person name="Kim W.T."/>
            <person name="Pai H.S."/>
            <person name="Ahn H.K."/>
            <person name="Yeam I."/>
            <person name="Giovannoni J.J."/>
            <person name="Rose J.K."/>
            <person name="Sorensen I."/>
            <person name="Lee S.J."/>
            <person name="Kim R.W."/>
            <person name="Choi I.Y."/>
            <person name="Choi B.S."/>
            <person name="Lim J.S."/>
            <person name="Lee Y.H."/>
            <person name="Choi D."/>
        </authorList>
    </citation>
    <scope>NUCLEOTIDE SEQUENCE [LARGE SCALE GENOMIC DNA]</scope>
    <source>
        <strain evidence="10">cv. CM334</strain>
    </source>
</reference>
<evidence type="ECO:0000256" key="6">
    <source>
        <dbReference type="ARBA" id="ARBA00034527"/>
    </source>
</evidence>
<dbReference type="UniPathway" id="UPA00314">
    <property type="reaction ID" value="UER00076"/>
</dbReference>
<proteinExistence type="inferred from homology"/>
<evidence type="ECO:0000256" key="1">
    <source>
        <dbReference type="ARBA" id="ARBA00002639"/>
    </source>
</evidence>
<evidence type="ECO:0000256" key="2">
    <source>
        <dbReference type="ARBA" id="ARBA00005195"/>
    </source>
</evidence>
<protein>
    <recommendedName>
        <fullName evidence="4">Adenosylhomocysteinase</fullName>
        <ecNumber evidence="6">3.13.2.1</ecNumber>
    </recommendedName>
    <alternativeName>
        <fullName evidence="5">S-adenosyl-L-homocysteine hydrolase</fullName>
    </alternativeName>
</protein>
<dbReference type="Gene3D" id="3.40.50.720">
    <property type="entry name" value="NAD(P)-binding Rossmann-like Domain"/>
    <property type="match status" value="1"/>
</dbReference>
<dbReference type="SUPFAM" id="SSF51735">
    <property type="entry name" value="NAD(P)-binding Rossmann-fold domains"/>
    <property type="match status" value="1"/>
</dbReference>
<keyword evidence="10" id="KW-1185">Reference proteome</keyword>
<comment type="pathway">
    <text evidence="2">Amino-acid biosynthesis; L-homocysteine biosynthesis; L-homocysteine from S-adenosyl-L-homocysteine: step 1/1.</text>
</comment>
<dbReference type="OMA" id="QRNRHAW"/>
<gene>
    <name evidence="9" type="ORF">T459_03626</name>
</gene>
<reference evidence="9 10" key="2">
    <citation type="journal article" date="2017" name="Genome Biol.">
        <title>New reference genome sequences of hot pepper reveal the massive evolution of plant disease-resistance genes by retroduplication.</title>
        <authorList>
            <person name="Kim S."/>
            <person name="Park J."/>
            <person name="Yeom S.I."/>
            <person name="Kim Y.M."/>
            <person name="Seo E."/>
            <person name="Kim K.T."/>
            <person name="Kim M.S."/>
            <person name="Lee J.M."/>
            <person name="Cheong K."/>
            <person name="Shin H.S."/>
            <person name="Kim S.B."/>
            <person name="Han K."/>
            <person name="Lee J."/>
            <person name="Park M."/>
            <person name="Lee H.A."/>
            <person name="Lee H.Y."/>
            <person name="Lee Y."/>
            <person name="Oh S."/>
            <person name="Lee J.H."/>
            <person name="Choi E."/>
            <person name="Choi E."/>
            <person name="Lee S.E."/>
            <person name="Jeon J."/>
            <person name="Kim H."/>
            <person name="Choi G."/>
            <person name="Song H."/>
            <person name="Lee J."/>
            <person name="Lee S.C."/>
            <person name="Kwon J.K."/>
            <person name="Lee H.Y."/>
            <person name="Koo N."/>
            <person name="Hong Y."/>
            <person name="Kim R.W."/>
            <person name="Kang W.H."/>
            <person name="Huh J.H."/>
            <person name="Kang B.C."/>
            <person name="Yang T.J."/>
            <person name="Lee Y.H."/>
            <person name="Bennetzen J.L."/>
            <person name="Choi D."/>
        </authorList>
    </citation>
    <scope>NUCLEOTIDE SEQUENCE [LARGE SCALE GENOMIC DNA]</scope>
    <source>
        <strain evidence="10">cv. CM334</strain>
    </source>
</reference>
<evidence type="ECO:0000256" key="4">
    <source>
        <dbReference type="ARBA" id="ARBA00022091"/>
    </source>
</evidence>
<feature type="domain" description="S-adenosyl-L-homocysteine hydrolase NAD binding" evidence="8">
    <location>
        <begin position="6"/>
        <end position="100"/>
    </location>
</feature>
<comment type="similarity">
    <text evidence="3">Belongs to the adenosylhomocysteinase family.</text>
</comment>
<dbReference type="AlphaFoldDB" id="A0A2G3AND6"/>
<dbReference type="EC" id="3.13.2.1" evidence="6"/>
<evidence type="ECO:0000256" key="5">
    <source>
        <dbReference type="ARBA" id="ARBA00033091"/>
    </source>
</evidence>
<accession>A0A2G3AND6</accession>